<keyword evidence="13" id="KW-1185">Reference proteome</keyword>
<dbReference type="SUPFAM" id="SSF52540">
    <property type="entry name" value="P-loop containing nucleoside triphosphate hydrolases"/>
    <property type="match status" value="1"/>
</dbReference>
<organism evidence="12 13">
    <name type="scientific">Smittium simulii</name>
    <dbReference type="NCBI Taxonomy" id="133385"/>
    <lineage>
        <taxon>Eukaryota</taxon>
        <taxon>Fungi</taxon>
        <taxon>Fungi incertae sedis</taxon>
        <taxon>Zoopagomycota</taxon>
        <taxon>Kickxellomycotina</taxon>
        <taxon>Harpellomycetes</taxon>
        <taxon>Harpellales</taxon>
        <taxon>Legeriomycetaceae</taxon>
        <taxon>Smittium</taxon>
    </lineage>
</organism>
<feature type="region of interest" description="Disordered" evidence="9">
    <location>
        <begin position="152"/>
        <end position="174"/>
    </location>
</feature>
<feature type="compositionally biased region" description="Polar residues" evidence="9">
    <location>
        <begin position="661"/>
        <end position="674"/>
    </location>
</feature>
<dbReference type="GO" id="GO:0005524">
    <property type="term" value="F:ATP binding"/>
    <property type="evidence" value="ECO:0007669"/>
    <property type="project" value="UniProtKB-KW"/>
</dbReference>
<evidence type="ECO:0000313" key="12">
    <source>
        <dbReference type="EMBL" id="PVU89044.1"/>
    </source>
</evidence>
<accession>A0A2T9Y9Q0</accession>
<dbReference type="GO" id="GO:0000448">
    <property type="term" value="P:cleavage in ITS2 between 5.8S rRNA and LSU-rRNA of tricistronic rRNA transcript (SSU-rRNA, 5.8S rRNA, LSU-rRNA)"/>
    <property type="evidence" value="ECO:0007669"/>
    <property type="project" value="TreeGrafter"/>
</dbReference>
<keyword evidence="7" id="KW-0067">ATP-binding</keyword>
<feature type="domain" description="Clp1 P-loop" evidence="10">
    <location>
        <begin position="433"/>
        <end position="545"/>
    </location>
</feature>
<dbReference type="EMBL" id="MBFR01000343">
    <property type="protein sequence ID" value="PVU89044.1"/>
    <property type="molecule type" value="Genomic_DNA"/>
</dbReference>
<keyword evidence="6" id="KW-0418">Kinase</keyword>
<comment type="caution">
    <text evidence="12">The sequence shown here is derived from an EMBL/GenBank/DDBJ whole genome shotgun (WGS) entry which is preliminary data.</text>
</comment>
<comment type="similarity">
    <text evidence="1">Belongs to the Clp1 family. NOL9/GRC3 subfamily.</text>
</comment>
<proteinExistence type="inferred from homology"/>
<protein>
    <recommendedName>
        <fullName evidence="3">Polynucleotide 5'-hydroxyl-kinase GRC3</fullName>
    </recommendedName>
    <alternativeName>
        <fullName evidence="8">Polynucleotide 5'-hydroxyl-kinase NOL9</fullName>
    </alternativeName>
    <alternativeName>
        <fullName evidence="2">Polynucleotide 5'-hydroxyl-kinase grc3</fullName>
    </alternativeName>
</protein>
<dbReference type="Proteomes" id="UP000245383">
    <property type="component" value="Unassembled WGS sequence"/>
</dbReference>
<feature type="region of interest" description="Disordered" evidence="9">
    <location>
        <begin position="661"/>
        <end position="711"/>
    </location>
</feature>
<evidence type="ECO:0000256" key="5">
    <source>
        <dbReference type="ARBA" id="ARBA00022741"/>
    </source>
</evidence>
<feature type="compositionally biased region" description="Polar residues" evidence="9">
    <location>
        <begin position="686"/>
        <end position="696"/>
    </location>
</feature>
<gene>
    <name evidence="12" type="ORF">BB561_005583</name>
</gene>
<dbReference type="Gene3D" id="3.40.50.300">
    <property type="entry name" value="P-loop containing nucleotide triphosphate hydrolases"/>
    <property type="match status" value="1"/>
</dbReference>
<evidence type="ECO:0000256" key="2">
    <source>
        <dbReference type="ARBA" id="ARBA00018706"/>
    </source>
</evidence>
<evidence type="ECO:0000256" key="7">
    <source>
        <dbReference type="ARBA" id="ARBA00022840"/>
    </source>
</evidence>
<evidence type="ECO:0000256" key="6">
    <source>
        <dbReference type="ARBA" id="ARBA00022777"/>
    </source>
</evidence>
<dbReference type="GO" id="GO:0005634">
    <property type="term" value="C:nucleus"/>
    <property type="evidence" value="ECO:0007669"/>
    <property type="project" value="TreeGrafter"/>
</dbReference>
<feature type="domain" description="Clp1 P-loop" evidence="10">
    <location>
        <begin position="319"/>
        <end position="397"/>
    </location>
</feature>
<evidence type="ECO:0000256" key="4">
    <source>
        <dbReference type="ARBA" id="ARBA00022679"/>
    </source>
</evidence>
<feature type="region of interest" description="Disordered" evidence="9">
    <location>
        <begin position="553"/>
        <end position="584"/>
    </location>
</feature>
<evidence type="ECO:0000256" key="8">
    <source>
        <dbReference type="ARBA" id="ARBA00071212"/>
    </source>
</evidence>
<dbReference type="Pfam" id="PF24419">
    <property type="entry name" value="Cupin_NOL9"/>
    <property type="match status" value="1"/>
</dbReference>
<dbReference type="OrthoDB" id="2405412at2759"/>
<evidence type="ECO:0000256" key="1">
    <source>
        <dbReference type="ARBA" id="ARBA00011003"/>
    </source>
</evidence>
<dbReference type="InterPro" id="IPR027417">
    <property type="entry name" value="P-loop_NTPase"/>
</dbReference>
<name>A0A2T9Y9Q0_9FUNG</name>
<keyword evidence="4" id="KW-0808">Transferase</keyword>
<keyword evidence="5" id="KW-0547">Nucleotide-binding</keyword>
<evidence type="ECO:0000259" key="11">
    <source>
        <dbReference type="Pfam" id="PF24419"/>
    </source>
</evidence>
<dbReference type="PANTHER" id="PTHR12755:SF3">
    <property type="entry name" value="POLYNUCLEOTIDE 5'-HYDROXYL-KINASE NOL9"/>
    <property type="match status" value="1"/>
</dbReference>
<dbReference type="InterPro" id="IPR045116">
    <property type="entry name" value="Clp1/Grc3"/>
</dbReference>
<dbReference type="GO" id="GO:0051731">
    <property type="term" value="F:polynucleotide 5'-hydroxyl-kinase activity"/>
    <property type="evidence" value="ECO:0007669"/>
    <property type="project" value="InterPro"/>
</dbReference>
<dbReference type="Pfam" id="PF16575">
    <property type="entry name" value="CLP1_P"/>
    <property type="match status" value="2"/>
</dbReference>
<evidence type="ECO:0000256" key="9">
    <source>
        <dbReference type="SAM" id="MobiDB-lite"/>
    </source>
</evidence>
<sequence>MSSSNEPQDLIEKNNSLSETSTPNSQASNTTAATQLFHISVTSSEINKFLSSPYLVSTWFPVVQKNFTRRQINISVLHNNTRLAHSLVLAFKNYQKLVFQGHVYIRLLKGRVDVAGYTLALGEWIRVYSTSLEALYYIQAFPVNDIPPFTNNSDIPSSSSTNNSDIPPFTNNSDIPPFSSTNNSDIPLDTQTVPLFANYDSVIEIVQDDSGIQHIGAVSTNNASIFKPNFYIPENAARSSGTAKVEYLYRHNTSIPGFYPVWSIRNFKCSNGVLNYSNNWYQISSDLIKFSLLNQNSSIEENNFKKTSQYNNLRVIVTGKKSSGKSTFTRFVANQLASSYDSVYYLETDVGQPDMNAIGVVALHLITKNKNFIDSQTNLNCDSQIIPGSASTDNKIAVSKFIGPSFLNSVNNICSDSDNLQNVHYYQNTIVGSVFLGVITPKEIPHRYIEAIKYLVGIYNNIVGSTSDNNNRNNTSNINRNKSPLLVNTHGWVKGLGLDILADISNIVAPTHFMQMFDQASSDNVFFLDPSVMPESTNFVFVPTSLGDYGNSSRRFRNSAKSSNSYQLDSSPSTPGNSQSFSENAQNNLTTTNFENNSCLEISQESNNSQNTLLKKNSLDKKMSKKNTQVQFDNQNILDVSATNQFQDIFELDQELEEYLSSDNEVSENKSTAENFGKFSTDKKTSSPNLNFADTNELSEDETEKKQSKNIVSKQLNSNPLTIRLLSLLAHIYGTTKYGSWTFNIPLTDRIPIAVPFKSVSIWICDNDIRNSDILRLLNGSLVGVIVKYIYQEHLEDIEDLDKSSSSQHSFKVFNGWPENDWQWISHGLIRAIDIDSKSFSLLLPPTANIKSASDITRVELGFVKGPGPMEYGLELPASIFTQGGYAKQAMKLASISNNSTSNKFKAGSFVAVKPKLGSFNTPYLAIGTTEGVGSSDLKPRKNLKRRSQAN</sequence>
<evidence type="ECO:0000256" key="3">
    <source>
        <dbReference type="ARBA" id="ARBA00019824"/>
    </source>
</evidence>
<feature type="region of interest" description="Disordered" evidence="9">
    <location>
        <begin position="1"/>
        <end position="27"/>
    </location>
</feature>
<feature type="compositionally biased region" description="Polar residues" evidence="9">
    <location>
        <begin position="559"/>
        <end position="584"/>
    </location>
</feature>
<evidence type="ECO:0000259" key="10">
    <source>
        <dbReference type="Pfam" id="PF16575"/>
    </source>
</evidence>
<dbReference type="PANTHER" id="PTHR12755">
    <property type="entry name" value="CLEAVAGE/POLYADENYLATION FACTOR IA SUBUNIT CLP1P"/>
    <property type="match status" value="1"/>
</dbReference>
<evidence type="ECO:0000313" key="13">
    <source>
        <dbReference type="Proteomes" id="UP000245383"/>
    </source>
</evidence>
<reference evidence="12 13" key="1">
    <citation type="journal article" date="2018" name="MBio">
        <title>Comparative Genomics Reveals the Core Gene Toolbox for the Fungus-Insect Symbiosis.</title>
        <authorList>
            <person name="Wang Y."/>
            <person name="Stata M."/>
            <person name="Wang W."/>
            <person name="Stajich J.E."/>
            <person name="White M.M."/>
            <person name="Moncalvo J.M."/>
        </authorList>
    </citation>
    <scope>NUCLEOTIDE SEQUENCE [LARGE SCALE GENOMIC DNA]</scope>
    <source>
        <strain evidence="12 13">SWE-8-4</strain>
    </source>
</reference>
<dbReference type="InterPro" id="IPR057573">
    <property type="entry name" value="NOL9_N"/>
</dbReference>
<feature type="domain" description="NOL9 N-terminal" evidence="11">
    <location>
        <begin position="84"/>
        <end position="142"/>
    </location>
</feature>
<feature type="compositionally biased region" description="Low complexity" evidence="9">
    <location>
        <begin position="152"/>
        <end position="167"/>
    </location>
</feature>
<dbReference type="STRING" id="133385.A0A2T9Y9Q0"/>
<dbReference type="AlphaFoldDB" id="A0A2T9Y9Q0"/>
<dbReference type="InterPro" id="IPR032319">
    <property type="entry name" value="CLP1_P"/>
</dbReference>